<dbReference type="PANTHER" id="PTHR47843:SF2">
    <property type="entry name" value="BTB DOMAIN-CONTAINING PROTEIN"/>
    <property type="match status" value="1"/>
</dbReference>
<dbReference type="SMART" id="SM00225">
    <property type="entry name" value="BTB"/>
    <property type="match status" value="1"/>
</dbReference>
<proteinExistence type="predicted"/>
<sequence>MPTQLPAWLTGTVSNAYHMAVESFQGVKRKRSSSTDSEILDAKRSKADHRVRRLFRTPVWASAREDDSELLVHREILEARAPALAKLVRRTVSEDGEIHTLPLAPEDRRALPLVIVWLYTGVLAPRDVNADHSDPDEGERLVVGEPRTPGLSNDYAVTEEELDDARAWDDADLVAVHVFARKYSVADLEQYSLAILLKVNERCNWTASERAVCLACESLPAHSCMIQYLAKNTFNLLLAQDEWTLPDTAGFATQYVSDLLQMSLMLRTKDKSEFASEYTALRGDILAGFDSRRERQKLARRRTPDGWHVDFIDMFSRTITVLIGPERNCFVVHRGILCHYSNFFNRALNGRSSEAETNSVWLEDDDADTFERFLAWAYSSEISANPSAMFSANNTLSHTLDVRGKDLRPDRCRSPDAELLDSIEPLLTRPDPNRTNHDWLRGEQLLVELYVFAHRRGIPGLRQAVIDRLLVNAELQFSTREYKVTGLKTLRSAYASLPKSSMLLKLYANEAAWLWTSDCYKHAAVDTLPAGFMLDVASLTTTMRDGPDSLSKRGRSVSRDDSKVPWRKGLCEFHEHADEEAVKLCAKVNEDWQRAFYQLADQVEGHSRVELV</sequence>
<protein>
    <recommendedName>
        <fullName evidence="1">BTB domain-containing protein</fullName>
    </recommendedName>
</protein>
<dbReference type="InterPro" id="IPR000210">
    <property type="entry name" value="BTB/POZ_dom"/>
</dbReference>
<dbReference type="InParanoid" id="A0A1Z5TJ44"/>
<dbReference type="VEuPathDB" id="FungiDB:BTJ68_03609"/>
<comment type="caution">
    <text evidence="2">The sequence shown here is derived from an EMBL/GenBank/DDBJ whole genome shotgun (WGS) entry which is preliminary data.</text>
</comment>
<reference evidence="2 3" key="1">
    <citation type="submission" date="2017-01" db="EMBL/GenBank/DDBJ databases">
        <title>The recent genome duplication of the halophilic yeast Hortaea werneckii: insights from long-read sequencing.</title>
        <authorList>
            <person name="Sinha S."/>
            <person name="Flibotte S."/>
            <person name="Neira M."/>
            <person name="Lenassi M."/>
            <person name="Gostincar C."/>
            <person name="Stajich J.E."/>
            <person name="Nislow C.E."/>
        </authorList>
    </citation>
    <scope>NUCLEOTIDE SEQUENCE [LARGE SCALE GENOMIC DNA]</scope>
    <source>
        <strain evidence="2 3">EXF-2000</strain>
    </source>
</reference>
<gene>
    <name evidence="2" type="ORF">BTJ68_03609</name>
</gene>
<dbReference type="SUPFAM" id="SSF54695">
    <property type="entry name" value="POZ domain"/>
    <property type="match status" value="1"/>
</dbReference>
<dbReference type="STRING" id="1157616.A0A1Z5TJ44"/>
<evidence type="ECO:0000313" key="2">
    <source>
        <dbReference type="EMBL" id="OTA36037.1"/>
    </source>
</evidence>
<organism evidence="2 3">
    <name type="scientific">Hortaea werneckii EXF-2000</name>
    <dbReference type="NCBI Taxonomy" id="1157616"/>
    <lineage>
        <taxon>Eukaryota</taxon>
        <taxon>Fungi</taxon>
        <taxon>Dikarya</taxon>
        <taxon>Ascomycota</taxon>
        <taxon>Pezizomycotina</taxon>
        <taxon>Dothideomycetes</taxon>
        <taxon>Dothideomycetidae</taxon>
        <taxon>Mycosphaerellales</taxon>
        <taxon>Teratosphaeriaceae</taxon>
        <taxon>Hortaea</taxon>
    </lineage>
</organism>
<dbReference type="Proteomes" id="UP000194280">
    <property type="component" value="Unassembled WGS sequence"/>
</dbReference>
<dbReference type="PROSITE" id="PS50097">
    <property type="entry name" value="BTB"/>
    <property type="match status" value="1"/>
</dbReference>
<dbReference type="Gene3D" id="3.30.710.10">
    <property type="entry name" value="Potassium Channel Kv1.1, Chain A"/>
    <property type="match status" value="2"/>
</dbReference>
<keyword evidence="3" id="KW-1185">Reference proteome</keyword>
<evidence type="ECO:0000259" key="1">
    <source>
        <dbReference type="PROSITE" id="PS50097"/>
    </source>
</evidence>
<accession>A0A1Z5TJ44</accession>
<dbReference type="EMBL" id="MUNK01000036">
    <property type="protein sequence ID" value="OTA36037.1"/>
    <property type="molecule type" value="Genomic_DNA"/>
</dbReference>
<name>A0A1Z5TJ44_HORWE</name>
<dbReference type="InterPro" id="IPR011333">
    <property type="entry name" value="SKP1/BTB/POZ_sf"/>
</dbReference>
<dbReference type="PANTHER" id="PTHR47843">
    <property type="entry name" value="BTB DOMAIN-CONTAINING PROTEIN-RELATED"/>
    <property type="match status" value="1"/>
</dbReference>
<dbReference type="CDD" id="cd18186">
    <property type="entry name" value="BTB_POZ_ZBTB_KLHL-like"/>
    <property type="match status" value="1"/>
</dbReference>
<dbReference type="OrthoDB" id="194443at2759"/>
<feature type="domain" description="BTB" evidence="1">
    <location>
        <begin position="317"/>
        <end position="386"/>
    </location>
</feature>
<dbReference type="AlphaFoldDB" id="A0A1Z5TJ44"/>
<evidence type="ECO:0000313" key="3">
    <source>
        <dbReference type="Proteomes" id="UP000194280"/>
    </source>
</evidence>
<dbReference type="Pfam" id="PF00651">
    <property type="entry name" value="BTB"/>
    <property type="match status" value="1"/>
</dbReference>